<reference evidence="2" key="1">
    <citation type="journal article" date="2015" name="Nature">
        <title>Complex archaea that bridge the gap between prokaryotes and eukaryotes.</title>
        <authorList>
            <person name="Spang A."/>
            <person name="Saw J.H."/>
            <person name="Jorgensen S.L."/>
            <person name="Zaremba-Niedzwiedzka K."/>
            <person name="Martijn J."/>
            <person name="Lind A.E."/>
            <person name="van Eijk R."/>
            <person name="Schleper C."/>
            <person name="Guy L."/>
            <person name="Ettema T.J."/>
        </authorList>
    </citation>
    <scope>NUCLEOTIDE SEQUENCE</scope>
</reference>
<sequence length="114" mass="13370">MKYDRAMIDLLREIRRHVAIDLKASLKLANPDLLYELRDIYRSGNDAVINALIKEMFFKAGPEWMTQLEEELIQQKQVTLKVYRGQQELVETAPEQGTNENKKPKMYRGYPVVD</sequence>
<organism evidence="2">
    <name type="scientific">marine sediment metagenome</name>
    <dbReference type="NCBI Taxonomy" id="412755"/>
    <lineage>
        <taxon>unclassified sequences</taxon>
        <taxon>metagenomes</taxon>
        <taxon>ecological metagenomes</taxon>
    </lineage>
</organism>
<evidence type="ECO:0000313" key="2">
    <source>
        <dbReference type="EMBL" id="KKN18491.1"/>
    </source>
</evidence>
<proteinExistence type="predicted"/>
<accession>A0A0F9QZD4</accession>
<dbReference type="AlphaFoldDB" id="A0A0F9QZD4"/>
<feature type="region of interest" description="Disordered" evidence="1">
    <location>
        <begin position="91"/>
        <end position="114"/>
    </location>
</feature>
<evidence type="ECO:0000256" key="1">
    <source>
        <dbReference type="SAM" id="MobiDB-lite"/>
    </source>
</evidence>
<gene>
    <name evidence="2" type="ORF">LCGC14_0955250</name>
</gene>
<name>A0A0F9QZD4_9ZZZZ</name>
<dbReference type="EMBL" id="LAZR01003422">
    <property type="protein sequence ID" value="KKN18491.1"/>
    <property type="molecule type" value="Genomic_DNA"/>
</dbReference>
<protein>
    <submittedName>
        <fullName evidence="2">Uncharacterized protein</fullName>
    </submittedName>
</protein>
<comment type="caution">
    <text evidence="2">The sequence shown here is derived from an EMBL/GenBank/DDBJ whole genome shotgun (WGS) entry which is preliminary data.</text>
</comment>